<dbReference type="EMBL" id="JALKFT010000015">
    <property type="protein sequence ID" value="MCK9877181.1"/>
    <property type="molecule type" value="Genomic_DNA"/>
</dbReference>
<dbReference type="Proteomes" id="UP001201873">
    <property type="component" value="Unassembled WGS sequence"/>
</dbReference>
<reference evidence="3 4" key="1">
    <citation type="submission" date="2022-04" db="EMBL/GenBank/DDBJ databases">
        <title>Genome diversity in the genus Frankia.</title>
        <authorList>
            <person name="Carlos-Shanley C."/>
            <person name="Hahn D."/>
        </authorList>
    </citation>
    <scope>NUCLEOTIDE SEQUENCE [LARGE SCALE GENOMIC DNA]</scope>
    <source>
        <strain evidence="3 4">Ag45/Mut15</strain>
    </source>
</reference>
<keyword evidence="2" id="KW-1133">Transmembrane helix</keyword>
<keyword evidence="2" id="KW-0812">Transmembrane</keyword>
<keyword evidence="4" id="KW-1185">Reference proteome</keyword>
<evidence type="ECO:0008006" key="5">
    <source>
        <dbReference type="Google" id="ProtNLM"/>
    </source>
</evidence>
<evidence type="ECO:0000256" key="2">
    <source>
        <dbReference type="SAM" id="Phobius"/>
    </source>
</evidence>
<comment type="caution">
    <text evidence="3">The sequence shown here is derived from an EMBL/GenBank/DDBJ whole genome shotgun (WGS) entry which is preliminary data.</text>
</comment>
<accession>A0ABT0K056</accession>
<protein>
    <recommendedName>
        <fullName evidence="5">DUF4439 domain-containing protein</fullName>
    </recommendedName>
</protein>
<proteinExistence type="predicted"/>
<name>A0ABT0K056_9ACTN</name>
<sequence length="220" mass="22348">MRRRHQYRTWEELSGPERRRGLAILAVVGVAAVTTVYLVVGSGDPQATAGAPSPSRVALAGASGGSDVTASQPQAAAQPPQPRPPTDQGQLDAWYAGTAQLRGEIVTAVGAVRADIQAANGLELRPACQRLGTIVDGVPGAGAPPVTSTAGQTWNAGAAAYAQAVSTCGNLFDGTPLPPTVLLARTTEALNTADGHWARLAAQIGAPAQIIPANGQLPAR</sequence>
<feature type="transmembrane region" description="Helical" evidence="2">
    <location>
        <begin position="21"/>
        <end position="40"/>
    </location>
</feature>
<evidence type="ECO:0000313" key="4">
    <source>
        <dbReference type="Proteomes" id="UP001201873"/>
    </source>
</evidence>
<gene>
    <name evidence="3" type="ORF">MXD59_15590</name>
</gene>
<keyword evidence="2" id="KW-0472">Membrane</keyword>
<feature type="region of interest" description="Disordered" evidence="1">
    <location>
        <begin position="45"/>
        <end position="90"/>
    </location>
</feature>
<evidence type="ECO:0000256" key="1">
    <source>
        <dbReference type="SAM" id="MobiDB-lite"/>
    </source>
</evidence>
<evidence type="ECO:0000313" key="3">
    <source>
        <dbReference type="EMBL" id="MCK9877181.1"/>
    </source>
</evidence>
<dbReference type="RefSeq" id="WP_248825460.1">
    <property type="nucleotide sequence ID" value="NZ_JALKFT010000015.1"/>
</dbReference>
<organism evidence="3 4">
    <name type="scientific">Frankia umida</name>
    <dbReference type="NCBI Taxonomy" id="573489"/>
    <lineage>
        <taxon>Bacteria</taxon>
        <taxon>Bacillati</taxon>
        <taxon>Actinomycetota</taxon>
        <taxon>Actinomycetes</taxon>
        <taxon>Frankiales</taxon>
        <taxon>Frankiaceae</taxon>
        <taxon>Frankia</taxon>
    </lineage>
</organism>